<comment type="caution">
    <text evidence="1">The sequence shown here is derived from an EMBL/GenBank/DDBJ whole genome shotgun (WGS) entry which is preliminary data.</text>
</comment>
<accession>A0ABS5YD61</accession>
<name>A0ABS5YD61_9GAMM</name>
<organism evidence="1 2">
    <name type="scientific">Candidatus Sodalis endolongispinus</name>
    <dbReference type="NCBI Taxonomy" id="2812662"/>
    <lineage>
        <taxon>Bacteria</taxon>
        <taxon>Pseudomonadati</taxon>
        <taxon>Pseudomonadota</taxon>
        <taxon>Gammaproteobacteria</taxon>
        <taxon>Enterobacterales</taxon>
        <taxon>Bruguierivoracaceae</taxon>
        <taxon>Sodalis</taxon>
    </lineage>
</organism>
<proteinExistence type="predicted"/>
<dbReference type="RefSeq" id="WP_215670418.1">
    <property type="nucleotide sequence ID" value="NZ_JAFJYC010000002.1"/>
</dbReference>
<dbReference type="Proteomes" id="UP000811282">
    <property type="component" value="Unassembled WGS sequence"/>
</dbReference>
<sequence length="77" mass="8728">MASAKEYNKHMKREISIDVASLLNAVADITGETVQEHADNKEAHMVTVQWRQYTTFGELAEAFALDIRDFTVNEVNN</sequence>
<dbReference type="Pfam" id="PF10733">
    <property type="entry name" value="DUF2525"/>
    <property type="match status" value="1"/>
</dbReference>
<keyword evidence="2" id="KW-1185">Reference proteome</keyword>
<dbReference type="InterPro" id="IPR019669">
    <property type="entry name" value="Uncharacterised_YodD"/>
</dbReference>
<protein>
    <submittedName>
        <fullName evidence="1">YodD family protein</fullName>
    </submittedName>
</protein>
<evidence type="ECO:0000313" key="2">
    <source>
        <dbReference type="Proteomes" id="UP000811282"/>
    </source>
</evidence>
<dbReference type="EMBL" id="JAFJYC010000002">
    <property type="protein sequence ID" value="MBT9432969.1"/>
    <property type="molecule type" value="Genomic_DNA"/>
</dbReference>
<reference evidence="1 2" key="1">
    <citation type="journal article" date="2021" name="Genome Biol. Evol.">
        <title>The evolution of interdependence in a four-way mealybug symbiosis.</title>
        <authorList>
            <person name="Garber A.I."/>
            <person name="Kupper M."/>
            <person name="Laetsch D.R."/>
            <person name="Weldon S.R."/>
            <person name="Ladinsky M.S."/>
            <person name="Bjorkman P.J."/>
            <person name="McCutcheon J.P."/>
        </authorList>
    </citation>
    <scope>NUCLEOTIDE SEQUENCE [LARGE SCALE GENOMIC DNA]</scope>
    <source>
        <strain evidence="1">SOD</strain>
    </source>
</reference>
<evidence type="ECO:0000313" key="1">
    <source>
        <dbReference type="EMBL" id="MBT9432969.1"/>
    </source>
</evidence>
<gene>
    <name evidence="1" type="ORF">JZM24_14020</name>
</gene>